<evidence type="ECO:0000313" key="1">
    <source>
        <dbReference type="EMBL" id="TCL47365.1"/>
    </source>
</evidence>
<accession>A0A4R1QE15</accession>
<proteinExistence type="predicted"/>
<gene>
    <name evidence="1" type="ORF">EDD69_11276</name>
</gene>
<organism evidence="1 2">
    <name type="scientific">Thermolongibacillus altinsuensis</name>
    <dbReference type="NCBI Taxonomy" id="575256"/>
    <lineage>
        <taxon>Bacteria</taxon>
        <taxon>Bacillati</taxon>
        <taxon>Bacillota</taxon>
        <taxon>Bacilli</taxon>
        <taxon>Bacillales</taxon>
        <taxon>Anoxybacillaceae</taxon>
        <taxon>Thermolongibacillus</taxon>
    </lineage>
</organism>
<dbReference type="Proteomes" id="UP000295658">
    <property type="component" value="Unassembled WGS sequence"/>
</dbReference>
<reference evidence="1 2" key="1">
    <citation type="submission" date="2019-03" db="EMBL/GenBank/DDBJ databases">
        <title>Genomic Encyclopedia of Type Strains, Phase IV (KMG-IV): sequencing the most valuable type-strain genomes for metagenomic binning, comparative biology and taxonomic classification.</title>
        <authorList>
            <person name="Goeker M."/>
        </authorList>
    </citation>
    <scope>NUCLEOTIDE SEQUENCE [LARGE SCALE GENOMIC DNA]</scope>
    <source>
        <strain evidence="1 2">DSM 24979</strain>
    </source>
</reference>
<evidence type="ECO:0000313" key="2">
    <source>
        <dbReference type="Proteomes" id="UP000295658"/>
    </source>
</evidence>
<keyword evidence="2" id="KW-1185">Reference proteome</keyword>
<evidence type="ECO:0008006" key="3">
    <source>
        <dbReference type="Google" id="ProtNLM"/>
    </source>
</evidence>
<comment type="caution">
    <text evidence="1">The sequence shown here is derived from an EMBL/GenBank/DDBJ whole genome shotgun (WGS) entry which is preliminary data.</text>
</comment>
<protein>
    <recommendedName>
        <fullName evidence="3">SCP-2 sterol transfer family protein</fullName>
    </recommendedName>
</protein>
<sequence length="126" mass="14472">MEGLKGGGIFMITLIDQFVERVKNVHHLVPILPEDHLYLSFQWEDGNVLLAISKNEIKRLENVTFRLKDTITIRGASQSIACLLSGKLKLQQQLRLKELAISGTFRQILLLESIFLLAKPYEEMMY</sequence>
<name>A0A4R1QE15_9BACL</name>
<dbReference type="EMBL" id="SLUL01000012">
    <property type="protein sequence ID" value="TCL47365.1"/>
    <property type="molecule type" value="Genomic_DNA"/>
</dbReference>
<dbReference type="AlphaFoldDB" id="A0A4R1QE15"/>